<protein>
    <recommendedName>
        <fullName evidence="1">Reverse transcriptase domain-containing protein</fullName>
    </recommendedName>
</protein>
<evidence type="ECO:0000259" key="1">
    <source>
        <dbReference type="PROSITE" id="PS50878"/>
    </source>
</evidence>
<dbReference type="EMBL" id="JANJYI010000003">
    <property type="protein sequence ID" value="KAK2656830.1"/>
    <property type="molecule type" value="Genomic_DNA"/>
</dbReference>
<feature type="domain" description="Reverse transcriptase" evidence="1">
    <location>
        <begin position="49"/>
        <end position="272"/>
    </location>
</feature>
<dbReference type="SUPFAM" id="SSF56672">
    <property type="entry name" value="DNA/RNA polymerases"/>
    <property type="match status" value="1"/>
</dbReference>
<dbReference type="InterPro" id="IPR043502">
    <property type="entry name" value="DNA/RNA_pol_sf"/>
</dbReference>
<dbReference type="Proteomes" id="UP001280121">
    <property type="component" value="Unassembled WGS sequence"/>
</dbReference>
<dbReference type="AlphaFoldDB" id="A0AAE0CMM1"/>
<dbReference type="InterPro" id="IPR000477">
    <property type="entry name" value="RT_dom"/>
</dbReference>
<comment type="caution">
    <text evidence="2">The sequence shown here is derived from an EMBL/GenBank/DDBJ whole genome shotgun (WGS) entry which is preliminary data.</text>
</comment>
<dbReference type="PANTHER" id="PTHR46890:SF48">
    <property type="entry name" value="RNA-DIRECTED DNA POLYMERASE"/>
    <property type="match status" value="1"/>
</dbReference>
<dbReference type="PROSITE" id="PS50878">
    <property type="entry name" value="RT_POL"/>
    <property type="match status" value="1"/>
</dbReference>
<dbReference type="PANTHER" id="PTHR46890">
    <property type="entry name" value="NON-LTR RETROLELEMENT REVERSE TRANSCRIPTASE-LIKE PROTEIN-RELATED"/>
    <property type="match status" value="1"/>
</dbReference>
<reference evidence="2" key="1">
    <citation type="journal article" date="2023" name="Plant J.">
        <title>Genome sequences and population genomics provide insights into the demographic history, inbreeding, and mutation load of two 'living fossil' tree species of Dipteronia.</title>
        <authorList>
            <person name="Feng Y."/>
            <person name="Comes H.P."/>
            <person name="Chen J."/>
            <person name="Zhu S."/>
            <person name="Lu R."/>
            <person name="Zhang X."/>
            <person name="Li P."/>
            <person name="Qiu J."/>
            <person name="Olsen K.M."/>
            <person name="Qiu Y."/>
        </authorList>
    </citation>
    <scope>NUCLEOTIDE SEQUENCE</scope>
    <source>
        <strain evidence="2">KIB01</strain>
    </source>
</reference>
<dbReference type="InterPro" id="IPR052343">
    <property type="entry name" value="Retrotransposon-Effector_Assoc"/>
</dbReference>
<dbReference type="Pfam" id="PF00078">
    <property type="entry name" value="RVT_1"/>
    <property type="match status" value="1"/>
</dbReference>
<keyword evidence="3" id="KW-1185">Reference proteome</keyword>
<accession>A0AAE0CMM1</accession>
<name>A0AAE0CMM1_9ROSI</name>
<sequence>MILKQNFRWRKCGMRYVIVMVIRLDGLNLEFVKKNWVRIKDDFMAFMKAFHSNGSVLKGLNCTFIALIPKIKNPVSIKNYRPISLVGSIYKVLSKVLANRLKVVMDPVIGPTQMAFVKERQIVDSFVIAEEVIYSWKKNGKGGLLIKLDFEKAYDSIDHSFLIEVLDKMGFGKKWQEWIYWCISSPLVSVLCNGSPIKQFSMENGLRQRDPLSPFLINMVVEILDSMLCRARQLNLISGAVFGDGRIEISHLQFADDTILFFGAQVGLSLEC</sequence>
<evidence type="ECO:0000313" key="2">
    <source>
        <dbReference type="EMBL" id="KAK2656830.1"/>
    </source>
</evidence>
<organism evidence="2 3">
    <name type="scientific">Dipteronia dyeriana</name>
    <dbReference type="NCBI Taxonomy" id="168575"/>
    <lineage>
        <taxon>Eukaryota</taxon>
        <taxon>Viridiplantae</taxon>
        <taxon>Streptophyta</taxon>
        <taxon>Embryophyta</taxon>
        <taxon>Tracheophyta</taxon>
        <taxon>Spermatophyta</taxon>
        <taxon>Magnoliopsida</taxon>
        <taxon>eudicotyledons</taxon>
        <taxon>Gunneridae</taxon>
        <taxon>Pentapetalae</taxon>
        <taxon>rosids</taxon>
        <taxon>malvids</taxon>
        <taxon>Sapindales</taxon>
        <taxon>Sapindaceae</taxon>
        <taxon>Hippocastanoideae</taxon>
        <taxon>Acereae</taxon>
        <taxon>Dipteronia</taxon>
    </lineage>
</organism>
<evidence type="ECO:0000313" key="3">
    <source>
        <dbReference type="Proteomes" id="UP001280121"/>
    </source>
</evidence>
<gene>
    <name evidence="2" type="ORF">Ddye_009882</name>
</gene>
<proteinExistence type="predicted"/>
<dbReference type="CDD" id="cd01650">
    <property type="entry name" value="RT_nLTR_like"/>
    <property type="match status" value="1"/>
</dbReference>